<evidence type="ECO:0000313" key="1">
    <source>
        <dbReference type="EMBL" id="TMS23315.1"/>
    </source>
</evidence>
<keyword evidence="2" id="KW-1185">Reference proteome</keyword>
<dbReference type="Proteomes" id="UP000793456">
    <property type="component" value="Chromosome I"/>
</dbReference>
<organism evidence="1 2">
    <name type="scientific">Larimichthys crocea</name>
    <name type="common">Large yellow croaker</name>
    <name type="synonym">Pseudosciaena crocea</name>
    <dbReference type="NCBI Taxonomy" id="215358"/>
    <lineage>
        <taxon>Eukaryota</taxon>
        <taxon>Metazoa</taxon>
        <taxon>Chordata</taxon>
        <taxon>Craniata</taxon>
        <taxon>Vertebrata</taxon>
        <taxon>Euteleostomi</taxon>
        <taxon>Actinopterygii</taxon>
        <taxon>Neopterygii</taxon>
        <taxon>Teleostei</taxon>
        <taxon>Neoteleostei</taxon>
        <taxon>Acanthomorphata</taxon>
        <taxon>Eupercaria</taxon>
        <taxon>Sciaenidae</taxon>
        <taxon>Larimichthys</taxon>
    </lineage>
</organism>
<name>A0ACD3RVA1_LARCR</name>
<reference evidence="1" key="1">
    <citation type="submission" date="2018-11" db="EMBL/GenBank/DDBJ databases">
        <title>The sequence and de novo assembly of Larimichthys crocea genome using PacBio and Hi-C technologies.</title>
        <authorList>
            <person name="Xu P."/>
            <person name="Chen B."/>
            <person name="Zhou Z."/>
            <person name="Ke Q."/>
            <person name="Wu Y."/>
            <person name="Bai H."/>
            <person name="Pu F."/>
        </authorList>
    </citation>
    <scope>NUCLEOTIDE SEQUENCE</scope>
    <source>
        <tissue evidence="1">Muscle</tissue>
    </source>
</reference>
<dbReference type="EMBL" id="CM011674">
    <property type="protein sequence ID" value="TMS23315.1"/>
    <property type="molecule type" value="Genomic_DNA"/>
</dbReference>
<proteinExistence type="predicted"/>
<accession>A0ACD3RVA1</accession>
<gene>
    <name evidence="1" type="ORF">E3U43_008621</name>
</gene>
<evidence type="ECO:0000313" key="2">
    <source>
        <dbReference type="Proteomes" id="UP000793456"/>
    </source>
</evidence>
<comment type="caution">
    <text evidence="1">The sequence shown here is derived from an EMBL/GenBank/DDBJ whole genome shotgun (WGS) entry which is preliminary data.</text>
</comment>
<protein>
    <submittedName>
        <fullName evidence="1">Uncharacterized protein</fullName>
    </submittedName>
</protein>
<sequence>MSRNNSWLHTHTETHTHTERERDSREQAEHQHSSAACLHSVHLRPSDCRFAVRKTKTPAATPTDFHTAQGACSDRLTVQLFYSGTQETLKGFQDDDFMERQTAELCRPACQHGRADDEEIQKRAIPPSVCQQKLGNGED</sequence>